<keyword evidence="6" id="KW-0119">Carbohydrate metabolism</keyword>
<accession>A0AA40KA95</accession>
<dbReference type="PANTHER" id="PTHR39730">
    <property type="entry name" value="ENDOGLUCANASE 1"/>
    <property type="match status" value="1"/>
</dbReference>
<dbReference type="AlphaFoldDB" id="A0AA40KA95"/>
<reference evidence="11" key="1">
    <citation type="submission" date="2023-06" db="EMBL/GenBank/DDBJ databases">
        <title>Genome-scale phylogeny and comparative genomics of the fungal order Sordariales.</title>
        <authorList>
            <consortium name="Lawrence Berkeley National Laboratory"/>
            <person name="Hensen N."/>
            <person name="Bonometti L."/>
            <person name="Westerberg I."/>
            <person name="Brannstrom I.O."/>
            <person name="Guillou S."/>
            <person name="Cros-Aarteil S."/>
            <person name="Calhoun S."/>
            <person name="Haridas S."/>
            <person name="Kuo A."/>
            <person name="Mondo S."/>
            <person name="Pangilinan J."/>
            <person name="Riley R."/>
            <person name="LaButti K."/>
            <person name="Andreopoulos B."/>
            <person name="Lipzen A."/>
            <person name="Chen C."/>
            <person name="Yanf M."/>
            <person name="Daum C."/>
            <person name="Ng V."/>
            <person name="Clum A."/>
            <person name="Steindorff A."/>
            <person name="Ohm R."/>
            <person name="Martin F."/>
            <person name="Silar P."/>
            <person name="Natvig D."/>
            <person name="Lalanne C."/>
            <person name="Gautier V."/>
            <person name="Ament-velasquez S.L."/>
            <person name="Kruys A."/>
            <person name="Hutchinson M.I."/>
            <person name="Powell A.J."/>
            <person name="Barry K."/>
            <person name="Miller A.N."/>
            <person name="Grigoriev I.V."/>
            <person name="Debuchy R."/>
            <person name="Gladieux P."/>
            <person name="Thoren M.H."/>
            <person name="Johannesson H."/>
        </authorList>
    </citation>
    <scope>NUCLEOTIDE SEQUENCE</scope>
    <source>
        <strain evidence="11">SMH3187-1</strain>
    </source>
</reference>
<evidence type="ECO:0000256" key="8">
    <source>
        <dbReference type="ARBA" id="ARBA00023326"/>
    </source>
</evidence>
<keyword evidence="8" id="KW-0624">Polysaccharide degradation</keyword>
<evidence type="ECO:0000256" key="1">
    <source>
        <dbReference type="ARBA" id="ARBA00000966"/>
    </source>
</evidence>
<organism evidence="11 12">
    <name type="scientific">Schizothecium vesticola</name>
    <dbReference type="NCBI Taxonomy" id="314040"/>
    <lineage>
        <taxon>Eukaryota</taxon>
        <taxon>Fungi</taxon>
        <taxon>Dikarya</taxon>
        <taxon>Ascomycota</taxon>
        <taxon>Pezizomycotina</taxon>
        <taxon>Sordariomycetes</taxon>
        <taxon>Sordariomycetidae</taxon>
        <taxon>Sordariales</taxon>
        <taxon>Schizotheciaceae</taxon>
        <taxon>Schizothecium</taxon>
    </lineage>
</organism>
<dbReference type="EC" id="3.2.1.4" evidence="3"/>
<evidence type="ECO:0000256" key="2">
    <source>
        <dbReference type="ARBA" id="ARBA00007793"/>
    </source>
</evidence>
<dbReference type="GO" id="GO:0030245">
    <property type="term" value="P:cellulose catabolic process"/>
    <property type="evidence" value="ECO:0007669"/>
    <property type="project" value="UniProtKB-KW"/>
</dbReference>
<evidence type="ECO:0000256" key="7">
    <source>
        <dbReference type="ARBA" id="ARBA00023295"/>
    </source>
</evidence>
<keyword evidence="5" id="KW-0136">Cellulose degradation</keyword>
<sequence>MLSPTLALLLPLLAAVPAHAISGKTYPTWDCCKPGCGHSGSGGSYNRTTMIGAPQVCDINNTPFSISAGLAAAPGCGQSGTAYLCDTYAPIIASDSLSYGFAIFRDKSACCKCFELTWKSGSPAAGKKMQVQAINVGGDKTTNGANDVIIYTPGGGVGPVYDGCRQQYGKSWGKTVGGVESRAGCAELPQNLQAGCYWRWNWAKGDLNGWDVDYKQISCPTTLENISGCSV</sequence>
<dbReference type="InterPro" id="IPR036908">
    <property type="entry name" value="RlpA-like_sf"/>
</dbReference>
<keyword evidence="12" id="KW-1185">Reference proteome</keyword>
<gene>
    <name evidence="11" type="ORF">B0T18DRAFT_486362</name>
</gene>
<comment type="similarity">
    <text evidence="2">Belongs to the glycosyl hydrolase 45 (cellulase K) family.</text>
</comment>
<dbReference type="InterPro" id="IPR052288">
    <property type="entry name" value="GH45_Enzymes"/>
</dbReference>
<evidence type="ECO:0000256" key="9">
    <source>
        <dbReference type="SAM" id="SignalP"/>
    </source>
</evidence>
<dbReference type="InterPro" id="IPR000334">
    <property type="entry name" value="Glyco_hydro_45"/>
</dbReference>
<comment type="catalytic activity">
    <reaction evidence="1">
        <text>Endohydrolysis of (1-&gt;4)-beta-D-glucosidic linkages in cellulose, lichenin and cereal beta-D-glucans.</text>
        <dbReference type="EC" id="3.2.1.4"/>
    </reaction>
</comment>
<comment type="caution">
    <text evidence="11">The sequence shown here is derived from an EMBL/GenBank/DDBJ whole genome shotgun (WGS) entry which is preliminary data.</text>
</comment>
<dbReference type="Gene3D" id="2.40.40.10">
    <property type="entry name" value="RlpA-like domain"/>
    <property type="match status" value="1"/>
</dbReference>
<feature type="signal peptide" evidence="9">
    <location>
        <begin position="1"/>
        <end position="20"/>
    </location>
</feature>
<evidence type="ECO:0000259" key="10">
    <source>
        <dbReference type="Pfam" id="PF02015"/>
    </source>
</evidence>
<dbReference type="Pfam" id="PF02015">
    <property type="entry name" value="Glyco_hydro_45"/>
    <property type="match status" value="1"/>
</dbReference>
<dbReference type="SUPFAM" id="SSF50685">
    <property type="entry name" value="Barwin-like endoglucanases"/>
    <property type="match status" value="1"/>
</dbReference>
<keyword evidence="4" id="KW-0378">Hydrolase</keyword>
<feature type="domain" description="Glycosyl hydrolases family 45 active site" evidence="10">
    <location>
        <begin position="23"/>
        <end position="229"/>
    </location>
</feature>
<evidence type="ECO:0000313" key="12">
    <source>
        <dbReference type="Proteomes" id="UP001172155"/>
    </source>
</evidence>
<evidence type="ECO:0000256" key="4">
    <source>
        <dbReference type="ARBA" id="ARBA00022801"/>
    </source>
</evidence>
<feature type="chain" id="PRO_5041206439" description="cellulase" evidence="9">
    <location>
        <begin position="21"/>
        <end position="231"/>
    </location>
</feature>
<keyword evidence="7" id="KW-0326">Glycosidase</keyword>
<dbReference type="Proteomes" id="UP001172155">
    <property type="component" value="Unassembled WGS sequence"/>
</dbReference>
<dbReference type="PANTHER" id="PTHR39730:SF1">
    <property type="entry name" value="ENDOGLUCANASE 1"/>
    <property type="match status" value="1"/>
</dbReference>
<evidence type="ECO:0000256" key="3">
    <source>
        <dbReference type="ARBA" id="ARBA00012601"/>
    </source>
</evidence>
<evidence type="ECO:0000313" key="11">
    <source>
        <dbReference type="EMBL" id="KAK0751889.1"/>
    </source>
</evidence>
<proteinExistence type="inferred from homology"/>
<evidence type="ECO:0000256" key="6">
    <source>
        <dbReference type="ARBA" id="ARBA00023277"/>
    </source>
</evidence>
<name>A0AA40KA95_9PEZI</name>
<dbReference type="EMBL" id="JAUKUD010000002">
    <property type="protein sequence ID" value="KAK0751889.1"/>
    <property type="molecule type" value="Genomic_DNA"/>
</dbReference>
<dbReference type="GO" id="GO:0008810">
    <property type="term" value="F:cellulase activity"/>
    <property type="evidence" value="ECO:0007669"/>
    <property type="project" value="UniProtKB-EC"/>
</dbReference>
<evidence type="ECO:0000256" key="5">
    <source>
        <dbReference type="ARBA" id="ARBA00023001"/>
    </source>
</evidence>
<keyword evidence="9" id="KW-0732">Signal</keyword>
<protein>
    <recommendedName>
        <fullName evidence="3">cellulase</fullName>
        <ecNumber evidence="3">3.2.1.4</ecNumber>
    </recommendedName>
</protein>